<gene>
    <name evidence="4" type="ORF">PLBR_LOCUS1324</name>
</gene>
<dbReference type="GO" id="GO:0034338">
    <property type="term" value="F:short-chain carboxylesterase activity"/>
    <property type="evidence" value="ECO:0007669"/>
    <property type="project" value="TreeGrafter"/>
</dbReference>
<dbReference type="Pfam" id="PF08636">
    <property type="entry name" value="Pkr1"/>
    <property type="match status" value="1"/>
</dbReference>
<dbReference type="Pfam" id="PF00561">
    <property type="entry name" value="Abhydrolase_1"/>
    <property type="match status" value="1"/>
</dbReference>
<dbReference type="InterPro" id="IPR000073">
    <property type="entry name" value="AB_hydrolase_1"/>
</dbReference>
<dbReference type="Gene3D" id="3.40.50.1820">
    <property type="entry name" value="alpha/beta hydrolase"/>
    <property type="match status" value="1"/>
</dbReference>
<evidence type="ECO:0000259" key="3">
    <source>
        <dbReference type="Pfam" id="PF00561"/>
    </source>
</evidence>
<feature type="transmembrane region" description="Helical" evidence="2">
    <location>
        <begin position="61"/>
        <end position="82"/>
    </location>
</feature>
<dbReference type="InterPro" id="IPR013945">
    <property type="entry name" value="Pkr1"/>
</dbReference>
<keyword evidence="2" id="KW-0472">Membrane</keyword>
<evidence type="ECO:0000256" key="1">
    <source>
        <dbReference type="ARBA" id="ARBA00010884"/>
    </source>
</evidence>
<dbReference type="InterPro" id="IPR050960">
    <property type="entry name" value="AB_hydrolase_4_sf"/>
</dbReference>
<keyword evidence="2" id="KW-1133">Transmembrane helix</keyword>
<geneLocation type="mitochondrion" evidence="4"/>
<proteinExistence type="inferred from homology"/>
<keyword evidence="4" id="KW-0496">Mitochondrion</keyword>
<keyword evidence="2" id="KW-0812">Transmembrane</keyword>
<evidence type="ECO:0000313" key="5">
    <source>
        <dbReference type="Proteomes" id="UP000290189"/>
    </source>
</evidence>
<protein>
    <recommendedName>
        <fullName evidence="3">AB hydrolase-1 domain-containing protein</fullName>
    </recommendedName>
</protein>
<dbReference type="Proteomes" id="UP000290189">
    <property type="component" value="Unassembled WGS sequence"/>
</dbReference>
<dbReference type="GO" id="GO:0047372">
    <property type="term" value="F:monoacylglycerol lipase activity"/>
    <property type="evidence" value="ECO:0007669"/>
    <property type="project" value="TreeGrafter"/>
</dbReference>
<dbReference type="AlphaFoldDB" id="A0A3P3Y1Q1"/>
<feature type="domain" description="AB hydrolase-1" evidence="3">
    <location>
        <begin position="231"/>
        <end position="470"/>
    </location>
</feature>
<evidence type="ECO:0000256" key="2">
    <source>
        <dbReference type="SAM" id="Phobius"/>
    </source>
</evidence>
<sequence>MESAPAPAGRRTDRPVGFIETIMMEAITPGANSSSLLLLNVTVAVLAICIVLSLITGLANIHMVILLGLTVSLGTALTLFQVELHKQAAGGRARVGIPRTVTVGGATAIVVLTSEPDRMLRTVLGTSAIAGGIGTGLFAHYYEHDVCRPPDLYYHKDSLNVNLVRKCPSLTSKYEPTFWMFGAHLQTILGAFFRARPAVNLQRDIVECRDGGHLSLTWEADSYMASRDDTPILLILPGLTGSSRSKYICQLMKDASKQDLRPVVLGYRGFDVNLRTPMVTTCATVGDVEDSLMFLRKKHPDAPIYAIGFSMGANMLVKYLGSSHREGRPQIVSGAVAVSNPFDFVKLSIKLREFSNEWLYSRPLCMRVKWFINQHQENAQILAERVHPTAFAAATIYELDDRLSRHLYGIATVEEYYMLSSSLHFLEDVDCPLLLLNARDDPFLGGEIPYEMCQRNPNLMLAVTERGGHVAWTTGVLPRSWMLETTLQYLSALRCLHMVDRRHDEQEARGH</sequence>
<evidence type="ECO:0000313" key="4">
    <source>
        <dbReference type="EMBL" id="SPQ94109.1"/>
    </source>
</evidence>
<dbReference type="GO" id="GO:0070072">
    <property type="term" value="P:vacuolar proton-transporting V-type ATPase complex assembly"/>
    <property type="evidence" value="ECO:0007669"/>
    <property type="project" value="InterPro"/>
</dbReference>
<dbReference type="PANTHER" id="PTHR10794">
    <property type="entry name" value="ABHYDROLASE DOMAIN-CONTAINING PROTEIN"/>
    <property type="match status" value="1"/>
</dbReference>
<feature type="transmembrane region" description="Helical" evidence="2">
    <location>
        <begin position="36"/>
        <end position="55"/>
    </location>
</feature>
<comment type="similarity">
    <text evidence="1">Belongs to the AB hydrolase superfamily. AB hydrolase 4 family.</text>
</comment>
<dbReference type="PANTHER" id="PTHR10794:SF63">
    <property type="entry name" value="ALPHA_BETA HYDROLASE 1, ISOFORM A"/>
    <property type="match status" value="1"/>
</dbReference>
<dbReference type="EMBL" id="OVEO01000002">
    <property type="protein sequence ID" value="SPQ94109.1"/>
    <property type="molecule type" value="Genomic_DNA"/>
</dbReference>
<name>A0A3P3Y1Q1_PLABS</name>
<accession>A0A3P3Y1Q1</accession>
<dbReference type="InterPro" id="IPR029058">
    <property type="entry name" value="AB_hydrolase_fold"/>
</dbReference>
<organism evidence="4 5">
    <name type="scientific">Plasmodiophora brassicae</name>
    <name type="common">Clubroot disease agent</name>
    <dbReference type="NCBI Taxonomy" id="37360"/>
    <lineage>
        <taxon>Eukaryota</taxon>
        <taxon>Sar</taxon>
        <taxon>Rhizaria</taxon>
        <taxon>Endomyxa</taxon>
        <taxon>Phytomyxea</taxon>
        <taxon>Plasmodiophorida</taxon>
        <taxon>Plasmodiophoridae</taxon>
        <taxon>Plasmodiophora</taxon>
    </lineage>
</organism>
<reference evidence="4 5" key="1">
    <citation type="submission" date="2018-03" db="EMBL/GenBank/DDBJ databases">
        <authorList>
            <person name="Fogelqvist J."/>
        </authorList>
    </citation>
    <scope>NUCLEOTIDE SEQUENCE [LARGE SCALE GENOMIC DNA]</scope>
</reference>
<dbReference type="SUPFAM" id="SSF53474">
    <property type="entry name" value="alpha/beta-Hydrolases"/>
    <property type="match status" value="1"/>
</dbReference>